<dbReference type="OrthoDB" id="413520at2759"/>
<dbReference type="InterPro" id="IPR029063">
    <property type="entry name" value="SAM-dependent_MTases_sf"/>
</dbReference>
<organism evidence="1 2">
    <name type="scientific">Laodelphax striatellus</name>
    <name type="common">Small brown planthopper</name>
    <name type="synonym">Delphax striatella</name>
    <dbReference type="NCBI Taxonomy" id="195883"/>
    <lineage>
        <taxon>Eukaryota</taxon>
        <taxon>Metazoa</taxon>
        <taxon>Ecdysozoa</taxon>
        <taxon>Arthropoda</taxon>
        <taxon>Hexapoda</taxon>
        <taxon>Insecta</taxon>
        <taxon>Pterygota</taxon>
        <taxon>Neoptera</taxon>
        <taxon>Paraneoptera</taxon>
        <taxon>Hemiptera</taxon>
        <taxon>Auchenorrhyncha</taxon>
        <taxon>Fulgoroidea</taxon>
        <taxon>Delphacidae</taxon>
        <taxon>Criomorphinae</taxon>
        <taxon>Laodelphax</taxon>
    </lineage>
</organism>
<protein>
    <submittedName>
        <fullName evidence="1">Uncharacterized protein</fullName>
    </submittedName>
</protein>
<dbReference type="Proteomes" id="UP000291343">
    <property type="component" value="Unassembled WGS sequence"/>
</dbReference>
<accession>A0A482XN27</accession>
<dbReference type="EMBL" id="QKKF02004629">
    <property type="protein sequence ID" value="RZF47222.1"/>
    <property type="molecule type" value="Genomic_DNA"/>
</dbReference>
<dbReference type="AlphaFoldDB" id="A0A482XN27"/>
<name>A0A482XN27_LAOST</name>
<dbReference type="Gene3D" id="3.40.50.150">
    <property type="entry name" value="Vaccinia Virus protein VP39"/>
    <property type="match status" value="1"/>
</dbReference>
<dbReference type="SMR" id="A0A482XN27"/>
<dbReference type="InParanoid" id="A0A482XN27"/>
<evidence type="ECO:0000313" key="1">
    <source>
        <dbReference type="EMBL" id="RZF47222.1"/>
    </source>
</evidence>
<keyword evidence="2" id="KW-1185">Reference proteome</keyword>
<dbReference type="GO" id="GO:0032991">
    <property type="term" value="C:protein-containing complex"/>
    <property type="evidence" value="ECO:0007669"/>
    <property type="project" value="TreeGrafter"/>
</dbReference>
<proteinExistence type="predicted"/>
<dbReference type="GO" id="GO:0005829">
    <property type="term" value="C:cytosol"/>
    <property type="evidence" value="ECO:0007669"/>
    <property type="project" value="TreeGrafter"/>
</dbReference>
<evidence type="ECO:0000313" key="2">
    <source>
        <dbReference type="Proteomes" id="UP000291343"/>
    </source>
</evidence>
<comment type="caution">
    <text evidence="1">The sequence shown here is derived from an EMBL/GenBank/DDBJ whole genome shotgun (WGS) entry which is preliminary data.</text>
</comment>
<dbReference type="STRING" id="195883.A0A482XN27"/>
<dbReference type="CDD" id="cd02440">
    <property type="entry name" value="AdoMet_MTases"/>
    <property type="match status" value="1"/>
</dbReference>
<dbReference type="Pfam" id="PF10294">
    <property type="entry name" value="Methyltransf_16"/>
    <property type="match status" value="1"/>
</dbReference>
<dbReference type="InterPro" id="IPR019410">
    <property type="entry name" value="Methyltransf_16"/>
</dbReference>
<sequence length="225" mass="25477">MKMSDGTFTREVELDSLGLTLKIRQHFVGDVSCVVWDASIVLAKYLEKLHSDHKKKFSRLNILELGAGMGCVGLTAACLGGNVTVTDLPEVLPALLSNIESNKTVWEKNGGTIKAKPIDWSSALSPEEWDLPDLIVLADCVYYQESVNHLIETLLRLSGDETKLLLCQEERQTEKQKSVWKNFLEQFEMHFDFKKVPQNEQHDVFNSVDICILDARRKQPRNKSS</sequence>
<reference evidence="1 2" key="1">
    <citation type="journal article" date="2017" name="Gigascience">
        <title>Genome sequence of the small brown planthopper, Laodelphax striatellus.</title>
        <authorList>
            <person name="Zhu J."/>
            <person name="Jiang F."/>
            <person name="Wang X."/>
            <person name="Yang P."/>
            <person name="Bao Y."/>
            <person name="Zhao W."/>
            <person name="Wang W."/>
            <person name="Lu H."/>
            <person name="Wang Q."/>
            <person name="Cui N."/>
            <person name="Li J."/>
            <person name="Chen X."/>
            <person name="Luo L."/>
            <person name="Yu J."/>
            <person name="Kang L."/>
            <person name="Cui F."/>
        </authorList>
    </citation>
    <scope>NUCLEOTIDE SEQUENCE [LARGE SCALE GENOMIC DNA]</scope>
    <source>
        <strain evidence="1">Lst14</strain>
    </source>
</reference>
<dbReference type="SUPFAM" id="SSF53335">
    <property type="entry name" value="S-adenosyl-L-methionine-dependent methyltransferases"/>
    <property type="match status" value="1"/>
</dbReference>
<dbReference type="PANTHER" id="PTHR14614">
    <property type="entry name" value="HEPATOCELLULAR CARCINOMA-ASSOCIATED ANTIGEN"/>
    <property type="match status" value="1"/>
</dbReference>
<gene>
    <name evidence="1" type="ORF">LSTR_LSTR004931</name>
</gene>
<dbReference type="PANTHER" id="PTHR14614:SF44">
    <property type="entry name" value="PROTEIN N-LYSINE METHYLTRANSFERASE METTL21D"/>
    <property type="match status" value="1"/>
</dbReference>